<protein>
    <submittedName>
        <fullName evidence="1">Uncharacterized protein</fullName>
    </submittedName>
</protein>
<sequence>MYGYVERFRRSPAWVKVSLGLRTSIALSLDECDVSNRTLLDHVIWRVEGQSIVRIATEPVGFSGKIFRPQLDAIIDEVIPYALQQLSSNPFDAIRSKVFGAAYNKSTLERTSGNILLTNALRIWAAQTTFFKNYWRVVDGAESVKAPYYPPLRAALVPRMLYLQLEQIMEAYMKELEQEFLHNLENMIFSRDSAQWFPTYLATFVYLSTLEGDTWDLWEWREKYGVQEVPDFPDSQREFWPRTADLSVHIDRNHHQASVITSHAIAALGKGQLPFSMNSAGKLVAATRDQGHETHRLAAELAEEFRNLGNPHAFHPPISPVR</sequence>
<accession>A0A9P8LBY4</accession>
<comment type="caution">
    <text evidence="1">The sequence shown here is derived from an EMBL/GenBank/DDBJ whole genome shotgun (WGS) entry which is preliminary data.</text>
</comment>
<organism evidence="1 2">
    <name type="scientific">Trichoglossum hirsutum</name>
    <dbReference type="NCBI Taxonomy" id="265104"/>
    <lineage>
        <taxon>Eukaryota</taxon>
        <taxon>Fungi</taxon>
        <taxon>Dikarya</taxon>
        <taxon>Ascomycota</taxon>
        <taxon>Pezizomycotina</taxon>
        <taxon>Geoglossomycetes</taxon>
        <taxon>Geoglossales</taxon>
        <taxon>Geoglossaceae</taxon>
        <taxon>Trichoglossum</taxon>
    </lineage>
</organism>
<evidence type="ECO:0000313" key="2">
    <source>
        <dbReference type="Proteomes" id="UP000750711"/>
    </source>
</evidence>
<keyword evidence="2" id="KW-1185">Reference proteome</keyword>
<dbReference type="EMBL" id="JAGHQM010000590">
    <property type="protein sequence ID" value="KAH0559467.1"/>
    <property type="molecule type" value="Genomic_DNA"/>
</dbReference>
<dbReference type="InterPro" id="IPR052973">
    <property type="entry name" value="Fungal_sec-metab_reg_TF"/>
</dbReference>
<proteinExistence type="predicted"/>
<name>A0A9P8LBY4_9PEZI</name>
<dbReference type="PANTHER" id="PTHR35392:SF3">
    <property type="entry name" value="ZN(2)-C6 FUNGAL-TYPE DOMAIN-CONTAINING PROTEIN"/>
    <property type="match status" value="1"/>
</dbReference>
<dbReference type="Proteomes" id="UP000750711">
    <property type="component" value="Unassembled WGS sequence"/>
</dbReference>
<dbReference type="AlphaFoldDB" id="A0A9P8LBY4"/>
<dbReference type="PANTHER" id="PTHR35392">
    <property type="entry name" value="ZN(II)2CYS6 TRANSCRIPTION FACTOR (EUROFUNG)-RELATED-RELATED"/>
    <property type="match status" value="1"/>
</dbReference>
<evidence type="ECO:0000313" key="1">
    <source>
        <dbReference type="EMBL" id="KAH0559467.1"/>
    </source>
</evidence>
<reference evidence="1" key="1">
    <citation type="submission" date="2021-03" db="EMBL/GenBank/DDBJ databases">
        <title>Comparative genomics and phylogenomic investigation of the class Geoglossomycetes provide insights into ecological specialization and systematics.</title>
        <authorList>
            <person name="Melie T."/>
            <person name="Pirro S."/>
            <person name="Miller A.N."/>
            <person name="Quandt A."/>
        </authorList>
    </citation>
    <scope>NUCLEOTIDE SEQUENCE</scope>
    <source>
        <strain evidence="1">CAQ_001_2017</strain>
    </source>
</reference>
<gene>
    <name evidence="1" type="ORF">GP486_004021</name>
</gene>